<keyword evidence="5" id="KW-1185">Reference proteome</keyword>
<reference evidence="4 5" key="1">
    <citation type="submission" date="2019-06" db="EMBL/GenBank/DDBJ databases">
        <title>A chromosome-scale genome assembly of the European perch, Perca fluviatilis.</title>
        <authorList>
            <person name="Roques C."/>
            <person name="Zahm M."/>
            <person name="Cabau C."/>
            <person name="Klopp C."/>
            <person name="Bouchez O."/>
            <person name="Donnadieu C."/>
            <person name="Kuhl H."/>
            <person name="Gislard M."/>
            <person name="Guendouz S."/>
            <person name="Journot L."/>
            <person name="Haffray P."/>
            <person name="Bestin A."/>
            <person name="Morvezen R."/>
            <person name="Feron R."/>
            <person name="Wen M."/>
            <person name="Jouanno E."/>
            <person name="Herpin A."/>
            <person name="Schartl M."/>
            <person name="Postlethwait J."/>
            <person name="Schaerlinger B."/>
            <person name="Chardard D."/>
            <person name="Lecocq T."/>
            <person name="Poncet C."/>
            <person name="Jaffrelo L."/>
            <person name="Lampietro C."/>
            <person name="Guiguen Y."/>
        </authorList>
    </citation>
    <scope>NUCLEOTIDE SEQUENCE [LARGE SCALE GENOMIC DNA]</scope>
    <source>
        <tissue evidence="4">Blood</tissue>
    </source>
</reference>
<evidence type="ECO:0000313" key="4">
    <source>
        <dbReference type="EMBL" id="KAF1378002.1"/>
    </source>
</evidence>
<evidence type="ECO:0000256" key="2">
    <source>
        <dbReference type="SAM" id="Coils"/>
    </source>
</evidence>
<evidence type="ECO:0000259" key="3">
    <source>
        <dbReference type="Pfam" id="PF00735"/>
    </source>
</evidence>
<dbReference type="Proteomes" id="UP000465112">
    <property type="component" value="Chromosome 17"/>
</dbReference>
<dbReference type="InterPro" id="IPR025662">
    <property type="entry name" value="Sigma_54_int_dom_ATP-bd_1"/>
</dbReference>
<dbReference type="PANTHER" id="PTHR32046">
    <property type="entry name" value="G DOMAIN-CONTAINING PROTEIN"/>
    <property type="match status" value="1"/>
</dbReference>
<dbReference type="EMBL" id="VHII01000017">
    <property type="protein sequence ID" value="KAF1378002.1"/>
    <property type="molecule type" value="Genomic_DNA"/>
</dbReference>
<proteinExistence type="inferred from homology"/>
<keyword evidence="2" id="KW-0175">Coiled coil</keyword>
<keyword evidence="1" id="KW-0547">Nucleotide-binding</keyword>
<organism evidence="4 5">
    <name type="scientific">Perca fluviatilis</name>
    <name type="common">European perch</name>
    <dbReference type="NCBI Taxonomy" id="8168"/>
    <lineage>
        <taxon>Eukaryota</taxon>
        <taxon>Metazoa</taxon>
        <taxon>Chordata</taxon>
        <taxon>Craniata</taxon>
        <taxon>Vertebrata</taxon>
        <taxon>Euteleostomi</taxon>
        <taxon>Actinopterygii</taxon>
        <taxon>Neopterygii</taxon>
        <taxon>Teleostei</taxon>
        <taxon>Neoteleostei</taxon>
        <taxon>Acanthomorphata</taxon>
        <taxon>Eupercaria</taxon>
        <taxon>Perciformes</taxon>
        <taxon>Percoidei</taxon>
        <taxon>Percidae</taxon>
        <taxon>Percinae</taxon>
        <taxon>Perca</taxon>
    </lineage>
</organism>
<protein>
    <recommendedName>
        <fullName evidence="3">Septin-type G domain-containing protein</fullName>
    </recommendedName>
</protein>
<evidence type="ECO:0000256" key="1">
    <source>
        <dbReference type="RuleBase" id="RU004560"/>
    </source>
</evidence>
<sequence length="546" mass="62650">MDKRKKPVTMATNTSSKYDNIPYKVKIPSGSPALYRLIPRKDNIGNLTRMTLGEKNPNKNNKTILLVGETGTGKSTLINALVNYAMGVKWKDDVWFKIVEEEKRSQSESQTSDVIVYQIFGFEDKTLPYSLTIIDTPGYGDTRGIEHDMNIMERLFYLFRSEDGVHEIDAVGLVLTGSVNRLSDRQRYIFDSVVSLFGKDMEKNIVALITHSNGRAPKNAVQALEAAKIKCARDEKNQPVCFLFDNCQHEDRTEDAEALKHADKISMKGMNQFTNFLVETEPQRLETTVNVLNERIRLTACIQNLQDRIELIDLKRTEIQQTQDGLKMYEREMKNNEKFTVEVDVPYKDKERIDGGKWGLVFYEAATCCTVCKENCHYPGCTMAPKPGHCEVMKDGRCTSCSGKCPASDHVKENWKYVTKTMKVQKTLKDVKAKYEMNKKETEKQGNLLESLQKEKETLEANKTRLLYEAYQHVVKLEEIALNVVSLSTYVHLDFLIKEMEKKNDTEKVNHLKQMASRKCEGVQAGLQYMYNALSKMVKRGWQKLW</sequence>
<comment type="similarity">
    <text evidence="1">Belongs to the TRAFAC class TrmE-Era-EngA-EngB-Septin-like GTPase superfamily. Septin GTPase family.</text>
</comment>
<keyword evidence="1" id="KW-0342">GTP-binding</keyword>
<accession>A0A6A5EUX2</accession>
<gene>
    <name evidence="4" type="ORF">PFLUV_G00206700</name>
</gene>
<feature type="coiled-coil region" evidence="2">
    <location>
        <begin position="425"/>
        <end position="469"/>
    </location>
</feature>
<dbReference type="InterPro" id="IPR030379">
    <property type="entry name" value="G_SEPTIN_dom"/>
</dbReference>
<dbReference type="Pfam" id="PF00735">
    <property type="entry name" value="Septin"/>
    <property type="match status" value="1"/>
</dbReference>
<dbReference type="GO" id="GO:0005525">
    <property type="term" value="F:GTP binding"/>
    <property type="evidence" value="ECO:0007669"/>
    <property type="project" value="UniProtKB-KW"/>
</dbReference>
<evidence type="ECO:0000313" key="5">
    <source>
        <dbReference type="Proteomes" id="UP000465112"/>
    </source>
</evidence>
<feature type="coiled-coil region" evidence="2">
    <location>
        <begin position="302"/>
        <end position="332"/>
    </location>
</feature>
<dbReference type="OrthoDB" id="8954335at2759"/>
<dbReference type="InterPro" id="IPR027417">
    <property type="entry name" value="P-loop_NTPase"/>
</dbReference>
<dbReference type="PROSITE" id="PS00675">
    <property type="entry name" value="SIGMA54_INTERACT_1"/>
    <property type="match status" value="1"/>
</dbReference>
<name>A0A6A5EUX2_PERFL</name>
<dbReference type="PANTHER" id="PTHR32046:SF11">
    <property type="entry name" value="IMMUNE-ASSOCIATED NUCLEOTIDE-BINDING PROTEIN 10-LIKE"/>
    <property type="match status" value="1"/>
</dbReference>
<dbReference type="SUPFAM" id="SSF52540">
    <property type="entry name" value="P-loop containing nucleoside triphosphate hydrolases"/>
    <property type="match status" value="2"/>
</dbReference>
<feature type="domain" description="Septin-type G" evidence="3">
    <location>
        <begin position="63"/>
        <end position="143"/>
    </location>
</feature>
<dbReference type="AlphaFoldDB" id="A0A6A5EUX2"/>
<comment type="caution">
    <text evidence="4">The sequence shown here is derived from an EMBL/GenBank/DDBJ whole genome shotgun (WGS) entry which is preliminary data.</text>
</comment>
<dbReference type="Gene3D" id="3.40.50.300">
    <property type="entry name" value="P-loop containing nucleotide triphosphate hydrolases"/>
    <property type="match status" value="1"/>
</dbReference>